<evidence type="ECO:0000256" key="4">
    <source>
        <dbReference type="ARBA" id="ARBA00022679"/>
    </source>
</evidence>
<dbReference type="Gene3D" id="1.25.10.10">
    <property type="entry name" value="Leucine-rich Repeat Variant"/>
    <property type="match status" value="1"/>
</dbReference>
<comment type="catalytic activity">
    <reaction evidence="1">
        <text>S-ubiquitinyl-[E2 ubiquitin-conjugating enzyme]-L-cysteine + [acceptor protein]-L-lysine = [E2 ubiquitin-conjugating enzyme]-L-cysteine + N(6)-ubiquitinyl-[acceptor protein]-L-lysine.</text>
        <dbReference type="EC" id="2.3.2.27"/>
    </reaction>
</comment>
<evidence type="ECO:0000313" key="8">
    <source>
        <dbReference type="Proteomes" id="UP001632038"/>
    </source>
</evidence>
<proteinExistence type="predicted"/>
<dbReference type="InterPro" id="IPR045210">
    <property type="entry name" value="RING-Ubox_PUB"/>
</dbReference>
<keyword evidence="8" id="KW-1185">Reference proteome</keyword>
<feature type="domain" description="U-box" evidence="6">
    <location>
        <begin position="241"/>
        <end position="315"/>
    </location>
</feature>
<dbReference type="EMBL" id="JAVIJP010000017">
    <property type="protein sequence ID" value="KAL3640464.1"/>
    <property type="molecule type" value="Genomic_DNA"/>
</dbReference>
<dbReference type="SMART" id="SM00504">
    <property type="entry name" value="Ubox"/>
    <property type="match status" value="1"/>
</dbReference>
<evidence type="ECO:0000256" key="1">
    <source>
        <dbReference type="ARBA" id="ARBA00000900"/>
    </source>
</evidence>
<dbReference type="Proteomes" id="UP001632038">
    <property type="component" value="Unassembled WGS sequence"/>
</dbReference>
<protein>
    <recommendedName>
        <fullName evidence="3">RING-type E3 ubiquitin transferase</fullName>
        <ecNumber evidence="3">2.3.2.27</ecNumber>
    </recommendedName>
</protein>
<evidence type="ECO:0000256" key="3">
    <source>
        <dbReference type="ARBA" id="ARBA00012483"/>
    </source>
</evidence>
<comment type="caution">
    <text evidence="7">The sequence shown here is derived from an EMBL/GenBank/DDBJ whole genome shotgun (WGS) entry which is preliminary data.</text>
</comment>
<dbReference type="InterPro" id="IPR016024">
    <property type="entry name" value="ARM-type_fold"/>
</dbReference>
<evidence type="ECO:0000313" key="7">
    <source>
        <dbReference type="EMBL" id="KAL3640464.1"/>
    </source>
</evidence>
<keyword evidence="4" id="KW-0808">Transferase</keyword>
<dbReference type="InterPro" id="IPR013083">
    <property type="entry name" value="Znf_RING/FYVE/PHD"/>
</dbReference>
<accession>A0ABD3DHD2</accession>
<evidence type="ECO:0000259" key="6">
    <source>
        <dbReference type="PROSITE" id="PS51698"/>
    </source>
</evidence>
<dbReference type="SUPFAM" id="SSF48371">
    <property type="entry name" value="ARM repeat"/>
    <property type="match status" value="1"/>
</dbReference>
<dbReference type="AlphaFoldDB" id="A0ABD3DHD2"/>
<keyword evidence="5" id="KW-0833">Ubl conjugation pathway</keyword>
<dbReference type="InterPro" id="IPR003613">
    <property type="entry name" value="Ubox_domain"/>
</dbReference>
<gene>
    <name evidence="7" type="ORF">CASFOL_015432</name>
</gene>
<dbReference type="PROSITE" id="PS51698">
    <property type="entry name" value="U_BOX"/>
    <property type="match status" value="1"/>
</dbReference>
<dbReference type="CDD" id="cd16664">
    <property type="entry name" value="RING-Ubox_PUB"/>
    <property type="match status" value="1"/>
</dbReference>
<dbReference type="InterPro" id="IPR011989">
    <property type="entry name" value="ARM-like"/>
</dbReference>
<dbReference type="Gene3D" id="3.30.40.10">
    <property type="entry name" value="Zinc/RING finger domain, C3HC4 (zinc finger)"/>
    <property type="match status" value="1"/>
</dbReference>
<organism evidence="7 8">
    <name type="scientific">Castilleja foliolosa</name>
    <dbReference type="NCBI Taxonomy" id="1961234"/>
    <lineage>
        <taxon>Eukaryota</taxon>
        <taxon>Viridiplantae</taxon>
        <taxon>Streptophyta</taxon>
        <taxon>Embryophyta</taxon>
        <taxon>Tracheophyta</taxon>
        <taxon>Spermatophyta</taxon>
        <taxon>Magnoliopsida</taxon>
        <taxon>eudicotyledons</taxon>
        <taxon>Gunneridae</taxon>
        <taxon>Pentapetalae</taxon>
        <taxon>asterids</taxon>
        <taxon>lamiids</taxon>
        <taxon>Lamiales</taxon>
        <taxon>Orobanchaceae</taxon>
        <taxon>Pedicularideae</taxon>
        <taxon>Castillejinae</taxon>
        <taxon>Castilleja</taxon>
    </lineage>
</organism>
<dbReference type="EC" id="2.3.2.27" evidence="3"/>
<dbReference type="PANTHER" id="PTHR23315:SF240">
    <property type="entry name" value="U-BOX DOMAIN-CONTAINING PROTEIN 5"/>
    <property type="match status" value="1"/>
</dbReference>
<comment type="pathway">
    <text evidence="2">Protein modification; protein ubiquitination.</text>
</comment>
<name>A0ABD3DHD2_9LAMI</name>
<dbReference type="Pfam" id="PF25598">
    <property type="entry name" value="ARM_PUB"/>
    <property type="match status" value="1"/>
</dbReference>
<dbReference type="InterPro" id="IPR058678">
    <property type="entry name" value="ARM_PUB"/>
</dbReference>
<dbReference type="Pfam" id="PF04564">
    <property type="entry name" value="U-box"/>
    <property type="match status" value="1"/>
</dbReference>
<evidence type="ECO:0000256" key="2">
    <source>
        <dbReference type="ARBA" id="ARBA00004906"/>
    </source>
</evidence>
<sequence length="697" mass="77524">MGNHDYEDVEGQESARTFKVHTRMCSELLKLVTSVSRIFPEIEEARPRCSSGIEALCLLNNGLVKAKSLLQHCSESSVLYLALTGDAILSRCKKSRNILEESLIQIQNMVPVMLAAKIAGICADIKSTAFCLDPSEEEAGRVLRELLHRYGSTPDSTEESALSVIHNVSSRLHISSQKSLLIEKRSIRKLLDKFGENERSKKKILSLFLKLLNKYGKAGNPFPFVEYRSNEARTDVLSGPDPSEEFICPLSSRLMSDPVVIASGQTYERAWIQKWFDEGHDFCPKTHTKLDHFSFTSNMGMKGLIVKWCAAHDLSVPETKTREAEFKQCEASMSSIASLSSSMINMSFPLDLSAVSLGSSNDLKPEHEIVDMILFSDFSTLSWETRCNAVKDVKRLLRRNDESLSVVPLGKLIRLILYFLKDAQRLCDKDAQLSGCLVLFEFVHKHGNSCIISYMNEEEYDLLASFLNTEVSKQILSIFEALSVDQHCSLKIATSGALTGILNILDSEIQERLEPALKILSNLSSNSDISSFIVPSELILKLIPMIGTQPRHCLTILKNLCKNNDARVCIAETDGCFASIVKILERGDREEQECAVDLLLCLCAHSVEFCRLVNMDEGVIPCLFTVSVNGNAETKAMAMELMRILRDEFSSGYGGENTGADFGDGVELTDRCKDGNRTKGSGLFGKLFSKPQAKKKK</sequence>
<dbReference type="PANTHER" id="PTHR23315">
    <property type="entry name" value="U BOX DOMAIN-CONTAINING"/>
    <property type="match status" value="1"/>
</dbReference>
<dbReference type="SUPFAM" id="SSF57850">
    <property type="entry name" value="RING/U-box"/>
    <property type="match status" value="1"/>
</dbReference>
<evidence type="ECO:0000256" key="5">
    <source>
        <dbReference type="ARBA" id="ARBA00022786"/>
    </source>
</evidence>
<dbReference type="GO" id="GO:0061630">
    <property type="term" value="F:ubiquitin protein ligase activity"/>
    <property type="evidence" value="ECO:0007669"/>
    <property type="project" value="UniProtKB-EC"/>
</dbReference>
<reference evidence="8" key="1">
    <citation type="journal article" date="2024" name="IScience">
        <title>Strigolactones Initiate the Formation of Haustorium-like Structures in Castilleja.</title>
        <authorList>
            <person name="Buerger M."/>
            <person name="Peterson D."/>
            <person name="Chory J."/>
        </authorList>
    </citation>
    <scope>NUCLEOTIDE SEQUENCE [LARGE SCALE GENOMIC DNA]</scope>
</reference>